<dbReference type="GO" id="GO:0003677">
    <property type="term" value="F:DNA binding"/>
    <property type="evidence" value="ECO:0007669"/>
    <property type="project" value="UniProtKB-UniRule"/>
</dbReference>
<dbReference type="PROSITE" id="PS51900">
    <property type="entry name" value="CB"/>
    <property type="match status" value="1"/>
</dbReference>
<dbReference type="InterPro" id="IPR002104">
    <property type="entry name" value="Integrase_catalytic"/>
</dbReference>
<dbReference type="GO" id="GO:0015074">
    <property type="term" value="P:DNA integration"/>
    <property type="evidence" value="ECO:0007669"/>
    <property type="project" value="UniProtKB-KW"/>
</dbReference>
<feature type="domain" description="Core-binding (CB)" evidence="7">
    <location>
        <begin position="24"/>
        <end position="109"/>
    </location>
</feature>
<keyword evidence="3 5" id="KW-0238">DNA-binding</keyword>
<dbReference type="GO" id="GO:0007059">
    <property type="term" value="P:chromosome segregation"/>
    <property type="evidence" value="ECO:0007669"/>
    <property type="project" value="UniProtKB-KW"/>
</dbReference>
<evidence type="ECO:0000259" key="7">
    <source>
        <dbReference type="PROSITE" id="PS51900"/>
    </source>
</evidence>
<accession>A0A160FU23</accession>
<dbReference type="KEGG" id="buz:AYM40_10410"/>
<dbReference type="Proteomes" id="UP000076852">
    <property type="component" value="Chromosome 2"/>
</dbReference>
<organism evidence="9 10">
    <name type="scientific">Paraburkholderia phytofirmans OLGA172</name>
    <dbReference type="NCBI Taxonomy" id="1417228"/>
    <lineage>
        <taxon>Bacteria</taxon>
        <taxon>Pseudomonadati</taxon>
        <taxon>Pseudomonadota</taxon>
        <taxon>Betaproteobacteria</taxon>
        <taxon>Burkholderiales</taxon>
        <taxon>Burkholderiaceae</taxon>
        <taxon>Paraburkholderia</taxon>
    </lineage>
</organism>
<dbReference type="InterPro" id="IPR050090">
    <property type="entry name" value="Tyrosine_recombinase_XerCD"/>
</dbReference>
<dbReference type="InterPro" id="IPR011010">
    <property type="entry name" value="DNA_brk_join_enz"/>
</dbReference>
<dbReference type="Pfam" id="PF00589">
    <property type="entry name" value="Phage_integrase"/>
    <property type="match status" value="1"/>
</dbReference>
<evidence type="ECO:0000313" key="8">
    <source>
        <dbReference type="EMBL" id="ANB72730.1"/>
    </source>
</evidence>
<dbReference type="Proteomes" id="UP000076852">
    <property type="component" value="Chromosome 1"/>
</dbReference>
<dbReference type="PANTHER" id="PTHR30349">
    <property type="entry name" value="PHAGE INTEGRASE-RELATED"/>
    <property type="match status" value="1"/>
</dbReference>
<proteinExistence type="predicted"/>
<reference evidence="9 10" key="1">
    <citation type="journal article" date="2016" name="Gene">
        <title>PacBio SMRT assembly of a complex multi-replicon genome reveals chlorocatechol degradative operon in a region of genome plasticity.</title>
        <authorList>
            <person name="Ricker N."/>
            <person name="Shen S.Y."/>
            <person name="Goordial J."/>
            <person name="Jin S."/>
            <person name="Fulthorpe R.R."/>
        </authorList>
    </citation>
    <scope>NUCLEOTIDE SEQUENCE [LARGE SCALE GENOMIC DNA]</scope>
    <source>
        <strain evidence="9 10">OLGA172</strain>
    </source>
</reference>
<gene>
    <name evidence="8" type="ORF">AYM40_10410</name>
    <name evidence="9" type="ORF">AYM40_30435</name>
</gene>
<feature type="domain" description="Tyr recombinase" evidence="6">
    <location>
        <begin position="131"/>
        <end position="314"/>
    </location>
</feature>
<dbReference type="Gene3D" id="1.10.150.130">
    <property type="match status" value="1"/>
</dbReference>
<dbReference type="InterPro" id="IPR013762">
    <property type="entry name" value="Integrase-like_cat_sf"/>
</dbReference>
<dbReference type="AlphaFoldDB" id="A0A160FU23"/>
<dbReference type="PROSITE" id="PS51898">
    <property type="entry name" value="TYR_RECOMBINASE"/>
    <property type="match status" value="1"/>
</dbReference>
<keyword evidence="1" id="KW-0159">Chromosome partition</keyword>
<dbReference type="STRING" id="1804984.AYM40_10410"/>
<dbReference type="InterPro" id="IPR004107">
    <property type="entry name" value="Integrase_SAM-like_N"/>
</dbReference>
<keyword evidence="2" id="KW-0229">DNA integration</keyword>
<dbReference type="EMBL" id="CP014578">
    <property type="protein sequence ID" value="ANB72730.1"/>
    <property type="molecule type" value="Genomic_DNA"/>
</dbReference>
<evidence type="ECO:0000256" key="2">
    <source>
        <dbReference type="ARBA" id="ARBA00022908"/>
    </source>
</evidence>
<dbReference type="KEGG" id="buz:AYM40_30435"/>
<dbReference type="Gene3D" id="1.10.443.10">
    <property type="entry name" value="Intergrase catalytic core"/>
    <property type="match status" value="1"/>
</dbReference>
<keyword evidence="4" id="KW-0233">DNA recombination</keyword>
<evidence type="ECO:0000313" key="9">
    <source>
        <dbReference type="EMBL" id="ANB76522.1"/>
    </source>
</evidence>
<evidence type="ECO:0000256" key="4">
    <source>
        <dbReference type="ARBA" id="ARBA00023172"/>
    </source>
</evidence>
<dbReference type="PANTHER" id="PTHR30349:SF81">
    <property type="entry name" value="TYROSINE RECOMBINASE XERC"/>
    <property type="match status" value="1"/>
</dbReference>
<dbReference type="InterPro" id="IPR010998">
    <property type="entry name" value="Integrase_recombinase_N"/>
</dbReference>
<evidence type="ECO:0000259" key="6">
    <source>
        <dbReference type="PROSITE" id="PS51898"/>
    </source>
</evidence>
<dbReference type="SUPFAM" id="SSF56349">
    <property type="entry name" value="DNA breaking-rejoining enzymes"/>
    <property type="match status" value="1"/>
</dbReference>
<dbReference type="GO" id="GO:0006310">
    <property type="term" value="P:DNA recombination"/>
    <property type="evidence" value="ECO:0007669"/>
    <property type="project" value="UniProtKB-KW"/>
</dbReference>
<name>A0A160FU23_9BURK</name>
<evidence type="ECO:0000256" key="1">
    <source>
        <dbReference type="ARBA" id="ARBA00022829"/>
    </source>
</evidence>
<evidence type="ECO:0000256" key="3">
    <source>
        <dbReference type="ARBA" id="ARBA00023125"/>
    </source>
</evidence>
<evidence type="ECO:0000256" key="5">
    <source>
        <dbReference type="PROSITE-ProRule" id="PRU01248"/>
    </source>
</evidence>
<keyword evidence="10" id="KW-1185">Reference proteome</keyword>
<dbReference type="OrthoDB" id="8912821at2"/>
<dbReference type="InterPro" id="IPR044068">
    <property type="entry name" value="CB"/>
</dbReference>
<protein>
    <submittedName>
        <fullName evidence="9">Integrase</fullName>
    </submittedName>
</protein>
<evidence type="ECO:0000313" key="10">
    <source>
        <dbReference type="Proteomes" id="UP000076852"/>
    </source>
</evidence>
<dbReference type="Pfam" id="PF02899">
    <property type="entry name" value="Phage_int_SAM_1"/>
    <property type="match status" value="1"/>
</dbReference>
<dbReference type="EMBL" id="CP014579">
    <property type="protein sequence ID" value="ANB76522.1"/>
    <property type="molecule type" value="Genomic_DNA"/>
</dbReference>
<sequence>MFIHIATAWLRFLGYLEEDIVEPRPFAHLVDDFVNFMAEEQGLTAATVAFRREQVTHFLDMTWPASGSLNTISIQDVNAYLARQGNHGWSRVSLHTLADALRSFFRYAQAQGWTSNIAAAIMTPRIYAHEALPLGPRWDEVQQLIECFTGNSAADLRDRAIVLLLAVYGLRRGEVARLRLEDLDWAGEKLYVTRPKQRCTQQYPLDSVVGDAIIRYLKEARPRCVHRQLFLSLDAPIRPLLPACISPIVRSRLAALGIHPPRRGAHCLRHACARQLLAGGFSLKQIGDHLGHRSAAATREYVKVDLDGLRQVAELNLEALL</sequence>